<proteinExistence type="predicted"/>
<evidence type="ECO:0008006" key="3">
    <source>
        <dbReference type="Google" id="ProtNLM"/>
    </source>
</evidence>
<dbReference type="Gene3D" id="3.10.450.620">
    <property type="entry name" value="JHP933, nucleotidyltransferase-like core domain"/>
    <property type="match status" value="1"/>
</dbReference>
<evidence type="ECO:0000313" key="2">
    <source>
        <dbReference type="Proteomes" id="UP000176629"/>
    </source>
</evidence>
<dbReference type="AlphaFoldDB" id="A0A1F6XLX3"/>
<comment type="caution">
    <text evidence="1">The sequence shown here is derived from an EMBL/GenBank/DDBJ whole genome shotgun (WGS) entry which is preliminary data.</text>
</comment>
<name>A0A1F6XLX3_9BACT</name>
<dbReference type="InterPro" id="IPR014942">
    <property type="entry name" value="AbiEii"/>
</dbReference>
<sequence>MQSILSKNQKNILNLLGSEKNIFDNFYLGGGTALAEWYLHHRLSEDLDFFSETEFEPQSISVIFRKLQKPAGIMKIEYTQSFNRSLFFLELGKDKIKTEFTFFPFPRIEKKTKIGELYIDSLLDIAVNKIFTIYQKPRSRDFIDLYFILQKEKSWTLDELVKKAQIKFDNHLDPIQLGSQYIKAKELKDYPKMLIQVDENVWQDFFVKEAKKLKDQIISV</sequence>
<organism evidence="1 2">
    <name type="scientific">Candidatus Nomurabacteria bacterium RIFCSPLOWO2_01_FULL_40_18</name>
    <dbReference type="NCBI Taxonomy" id="1801773"/>
    <lineage>
        <taxon>Bacteria</taxon>
        <taxon>Candidatus Nomuraibacteriota</taxon>
    </lineage>
</organism>
<dbReference type="Proteomes" id="UP000176629">
    <property type="component" value="Unassembled WGS sequence"/>
</dbReference>
<dbReference type="STRING" id="1801773.A3A03_01735"/>
<reference evidence="1 2" key="1">
    <citation type="journal article" date="2016" name="Nat. Commun.">
        <title>Thousands of microbial genomes shed light on interconnected biogeochemical processes in an aquifer system.</title>
        <authorList>
            <person name="Anantharaman K."/>
            <person name="Brown C.T."/>
            <person name="Hug L.A."/>
            <person name="Sharon I."/>
            <person name="Castelle C.J."/>
            <person name="Probst A.J."/>
            <person name="Thomas B.C."/>
            <person name="Singh A."/>
            <person name="Wilkins M.J."/>
            <person name="Karaoz U."/>
            <person name="Brodie E.L."/>
            <person name="Williams K.H."/>
            <person name="Hubbard S.S."/>
            <person name="Banfield J.F."/>
        </authorList>
    </citation>
    <scope>NUCLEOTIDE SEQUENCE [LARGE SCALE GENOMIC DNA]</scope>
</reference>
<accession>A0A1F6XLX3</accession>
<dbReference type="EMBL" id="MFUX01000001">
    <property type="protein sequence ID" value="OGI95124.1"/>
    <property type="molecule type" value="Genomic_DNA"/>
</dbReference>
<protein>
    <recommendedName>
        <fullName evidence="3">Nucleotidyl transferase AbiEii/AbiGii toxin family protein</fullName>
    </recommendedName>
</protein>
<gene>
    <name evidence="1" type="ORF">A3A03_01735</name>
</gene>
<evidence type="ECO:0000313" key="1">
    <source>
        <dbReference type="EMBL" id="OGI95124.1"/>
    </source>
</evidence>
<dbReference type="Pfam" id="PF08843">
    <property type="entry name" value="AbiEii"/>
    <property type="match status" value="1"/>
</dbReference>